<accession>A0A8H7VDM6</accession>
<dbReference type="AlphaFoldDB" id="A0A8H7VDM6"/>
<reference evidence="1" key="1">
    <citation type="submission" date="2020-12" db="EMBL/GenBank/DDBJ databases">
        <title>Metabolic potential, ecology and presence of endohyphal bacteria is reflected in genomic diversity of Mucoromycotina.</title>
        <authorList>
            <person name="Muszewska A."/>
            <person name="Okrasinska A."/>
            <person name="Steczkiewicz K."/>
            <person name="Drgas O."/>
            <person name="Orlowska M."/>
            <person name="Perlinska-Lenart U."/>
            <person name="Aleksandrzak-Piekarczyk T."/>
            <person name="Szatraj K."/>
            <person name="Zielenkiewicz U."/>
            <person name="Pilsyk S."/>
            <person name="Malc E."/>
            <person name="Mieczkowski P."/>
            <person name="Kruszewska J.S."/>
            <person name="Biernat P."/>
            <person name="Pawlowska J."/>
        </authorList>
    </citation>
    <scope>NUCLEOTIDE SEQUENCE</scope>
    <source>
        <strain evidence="1">WA0000017839</strain>
    </source>
</reference>
<evidence type="ECO:0000313" key="2">
    <source>
        <dbReference type="Proteomes" id="UP000603453"/>
    </source>
</evidence>
<keyword evidence="2" id="KW-1185">Reference proteome</keyword>
<dbReference type="Proteomes" id="UP000603453">
    <property type="component" value="Unassembled WGS sequence"/>
</dbReference>
<sequence length="429" mass="48449">MEQDGKSDICSQINLMSSIQSQQVELSKLASSLQSEKDREKYIKVIEMSKVIQSKLEALQDVKCKPHTNINRRMIKKNSTWSLNNIHPELYHSSSESGSSRSSHTSDASTTYCGNAPAVLFTDSPSRYHTYNGHSYRVIDRVTSLQFQTNSSYIRRPSADTILVDVCSKEYEKNVVFVTPNRKQTITTTKRRISFAPEDIVSSDDDDEEIVSVSDIHVAVRRDASLFKIEKVPSKEESPVALEALHPLDEHALLNENKDNLGVTAGLLTPPYSPQFDINTAEISSEPLILLPHIIHVQKLNQYTIIKANAITLQNVSGLLYKTFNSFNGNAVLLLKIVIVSLDSQCSENQRRYGFTFWWQNNHTFLQQNDDDAKFALAPDSLVREALITWTESQNEQFKGALLPSLSESDEILRDGRKIYIVYNASLFP</sequence>
<gene>
    <name evidence="1" type="ORF">INT47_000609</name>
</gene>
<organism evidence="1 2">
    <name type="scientific">Mucor saturninus</name>
    <dbReference type="NCBI Taxonomy" id="64648"/>
    <lineage>
        <taxon>Eukaryota</taxon>
        <taxon>Fungi</taxon>
        <taxon>Fungi incertae sedis</taxon>
        <taxon>Mucoromycota</taxon>
        <taxon>Mucoromycotina</taxon>
        <taxon>Mucoromycetes</taxon>
        <taxon>Mucorales</taxon>
        <taxon>Mucorineae</taxon>
        <taxon>Mucoraceae</taxon>
        <taxon>Mucor</taxon>
    </lineage>
</organism>
<dbReference type="EMBL" id="JAEPRD010000005">
    <property type="protein sequence ID" value="KAG2212633.1"/>
    <property type="molecule type" value="Genomic_DNA"/>
</dbReference>
<proteinExistence type="predicted"/>
<protein>
    <submittedName>
        <fullName evidence="1">Uncharacterized protein</fullName>
    </submittedName>
</protein>
<dbReference type="OrthoDB" id="2289803at2759"/>
<evidence type="ECO:0000313" key="1">
    <source>
        <dbReference type="EMBL" id="KAG2212633.1"/>
    </source>
</evidence>
<name>A0A8H7VDM6_9FUNG</name>
<comment type="caution">
    <text evidence="1">The sequence shown here is derived from an EMBL/GenBank/DDBJ whole genome shotgun (WGS) entry which is preliminary data.</text>
</comment>